<sequence>MDIKRILLPEQIETDRRLYYRIDDELVTKEGDGSLTFLKGGTADFDTYFNSFSIGKWREYTVLETVQLGLKLQGSFTIYLKHHVLKEGKDGEEDEVKTEILEEKTVFSAEPQYVIMDFGEPKEAGIYSFQLKANAKGGKFLGGKYLEENRVPVNMNVNIAVDICTFKREKYVERNMNVLKKAILDNPDSPLYRHLYVFISDNAKTLEAEKIIGNSSYIRINPNRNVGGVGGFTRGIIESLNAKSSLDLSHVLLMDDDAVIEPHCLETNYVFLSLLKKEYKDFVVAGAIMREDEPNIQYEAGARWNRGNIEALRHYVDMRKLSNLLRNEKEEPAEYTGWWYTCYPLSIIDKNNLPLPLFIHRDDVEYGLRVGKGRFIFMNGLCVWHEAFENKMQGALEYYDIRNLAIVNAIHYPDYGPKEFKKILLKWVSSNIARYRYRYVDLNLRAVEDFLKGMDWFLKQEAEPLHQEVGKLNYKTKPKAEYIGYKGIKESDYDWKMLTDPHQFDPVGKIKKYLQIGTFNGYFLPVNKKKVMVVPPYNNIYKMYRASEVIFTDAAGNSAYTKRSVKKMLSCYRRLFQTFKEIDRHYDEAKETYRSRYQEMTSMSFWRKYLEMK</sequence>
<dbReference type="SUPFAM" id="SSF53448">
    <property type="entry name" value="Nucleotide-diphospho-sugar transferases"/>
    <property type="match status" value="1"/>
</dbReference>
<dbReference type="Pfam" id="PF17994">
    <property type="entry name" value="Glft2_N"/>
    <property type="match status" value="1"/>
</dbReference>
<gene>
    <name evidence="2" type="ORF">IAB26_07225</name>
</gene>
<organism evidence="2 3">
    <name type="scientific">Candidatus Limivivens merdigallinarum</name>
    <dbReference type="NCBI Taxonomy" id="2840859"/>
    <lineage>
        <taxon>Bacteria</taxon>
        <taxon>Bacillati</taxon>
        <taxon>Bacillota</taxon>
        <taxon>Clostridia</taxon>
        <taxon>Lachnospirales</taxon>
        <taxon>Lachnospiraceae</taxon>
        <taxon>Lachnospiraceae incertae sedis</taxon>
        <taxon>Candidatus Limivivens</taxon>
    </lineage>
</organism>
<dbReference type="Gene3D" id="3.90.550.60">
    <property type="match status" value="1"/>
</dbReference>
<proteinExistence type="predicted"/>
<protein>
    <submittedName>
        <fullName evidence="2">Glycosyltransferase</fullName>
    </submittedName>
</protein>
<dbReference type="AlphaFoldDB" id="A0A9D0ZVI1"/>
<evidence type="ECO:0000313" key="3">
    <source>
        <dbReference type="Proteomes" id="UP000886886"/>
    </source>
</evidence>
<comment type="caution">
    <text evidence="2">The sequence shown here is derived from an EMBL/GenBank/DDBJ whole genome shotgun (WGS) entry which is preliminary data.</text>
</comment>
<feature type="domain" description="Galactofuranosyltransferase GlfT2 N-terminal" evidence="1">
    <location>
        <begin position="3"/>
        <end position="103"/>
    </location>
</feature>
<dbReference type="InterPro" id="IPR040492">
    <property type="entry name" value="GlfT2_N"/>
</dbReference>
<reference evidence="2" key="1">
    <citation type="submission" date="2020-10" db="EMBL/GenBank/DDBJ databases">
        <authorList>
            <person name="Gilroy R."/>
        </authorList>
    </citation>
    <scope>NUCLEOTIDE SEQUENCE</scope>
    <source>
        <strain evidence="2">ChiSjej3B21-11622</strain>
    </source>
</reference>
<dbReference type="EMBL" id="DVFT01000106">
    <property type="protein sequence ID" value="HIQ96338.1"/>
    <property type="molecule type" value="Genomic_DNA"/>
</dbReference>
<dbReference type="Proteomes" id="UP000886886">
    <property type="component" value="Unassembled WGS sequence"/>
</dbReference>
<evidence type="ECO:0000313" key="2">
    <source>
        <dbReference type="EMBL" id="HIQ96338.1"/>
    </source>
</evidence>
<evidence type="ECO:0000259" key="1">
    <source>
        <dbReference type="Pfam" id="PF17994"/>
    </source>
</evidence>
<reference evidence="2" key="2">
    <citation type="journal article" date="2021" name="PeerJ">
        <title>Extensive microbial diversity within the chicken gut microbiome revealed by metagenomics and culture.</title>
        <authorList>
            <person name="Gilroy R."/>
            <person name="Ravi A."/>
            <person name="Getino M."/>
            <person name="Pursley I."/>
            <person name="Horton D.L."/>
            <person name="Alikhan N.F."/>
            <person name="Baker D."/>
            <person name="Gharbi K."/>
            <person name="Hall N."/>
            <person name="Watson M."/>
            <person name="Adriaenssens E.M."/>
            <person name="Foster-Nyarko E."/>
            <person name="Jarju S."/>
            <person name="Secka A."/>
            <person name="Antonio M."/>
            <person name="Oren A."/>
            <person name="Chaudhuri R.R."/>
            <person name="La Ragione R."/>
            <person name="Hildebrand F."/>
            <person name="Pallen M.J."/>
        </authorList>
    </citation>
    <scope>NUCLEOTIDE SEQUENCE</scope>
    <source>
        <strain evidence="2">ChiSjej3B21-11622</strain>
    </source>
</reference>
<name>A0A9D0ZVI1_9FIRM</name>
<accession>A0A9D0ZVI1</accession>
<dbReference type="InterPro" id="IPR029044">
    <property type="entry name" value="Nucleotide-diphossugar_trans"/>
</dbReference>